<evidence type="ECO:0000256" key="2">
    <source>
        <dbReference type="ARBA" id="ARBA00021549"/>
    </source>
</evidence>
<evidence type="ECO:0000256" key="4">
    <source>
        <dbReference type="ARBA" id="ARBA00022481"/>
    </source>
</evidence>
<evidence type="ECO:0000256" key="9">
    <source>
        <dbReference type="ARBA" id="ARBA00025772"/>
    </source>
</evidence>
<evidence type="ECO:0000256" key="10">
    <source>
        <dbReference type="ARBA" id="ARBA00030775"/>
    </source>
</evidence>
<dbReference type="KEGG" id="achi:CDG60_04360"/>
<feature type="transmembrane region" description="Helical" evidence="11">
    <location>
        <begin position="12"/>
        <end position="32"/>
    </location>
</feature>
<gene>
    <name evidence="13" type="ORF">CDG60_04360</name>
</gene>
<name>A0A3B7LZM3_9GAMM</name>
<comment type="subcellular location">
    <subcellularLocation>
        <location evidence="1">Cell inner membrane</location>
        <topology evidence="1">Single-pass membrane protein</topology>
    </subcellularLocation>
</comment>
<keyword evidence="7 11" id="KW-1133">Transmembrane helix</keyword>
<organism evidence="13 14">
    <name type="scientific">Acinetobacter chinensis</name>
    <dbReference type="NCBI Taxonomy" id="2004650"/>
    <lineage>
        <taxon>Bacteria</taxon>
        <taxon>Pseudomonadati</taxon>
        <taxon>Pseudomonadota</taxon>
        <taxon>Gammaproteobacteria</taxon>
        <taxon>Moraxellales</taxon>
        <taxon>Moraxellaceae</taxon>
        <taxon>Acinetobacter</taxon>
    </lineage>
</organism>
<evidence type="ECO:0000313" key="14">
    <source>
        <dbReference type="Proteomes" id="UP000263753"/>
    </source>
</evidence>
<evidence type="ECO:0000256" key="7">
    <source>
        <dbReference type="ARBA" id="ARBA00022989"/>
    </source>
</evidence>
<dbReference type="SUPFAM" id="SSF54523">
    <property type="entry name" value="Pili subunits"/>
    <property type="match status" value="1"/>
</dbReference>
<evidence type="ECO:0000256" key="3">
    <source>
        <dbReference type="ARBA" id="ARBA00022475"/>
    </source>
</evidence>
<dbReference type="GO" id="GO:0015627">
    <property type="term" value="C:type II protein secretion system complex"/>
    <property type="evidence" value="ECO:0007669"/>
    <property type="project" value="InterPro"/>
</dbReference>
<dbReference type="GO" id="GO:0005886">
    <property type="term" value="C:plasma membrane"/>
    <property type="evidence" value="ECO:0007669"/>
    <property type="project" value="UniProtKB-SubCell"/>
</dbReference>
<reference evidence="14" key="1">
    <citation type="submission" date="2018-09" db="EMBL/GenBank/DDBJ databases">
        <title>The complete genome of Acinetobacter sp. strain WCHAc010005.</title>
        <authorList>
            <person name="Hu Y."/>
            <person name="Long H."/>
            <person name="Feng Y."/>
            <person name="Zong Z."/>
        </authorList>
    </citation>
    <scope>NUCLEOTIDE SEQUENCE [LARGE SCALE GENOMIC DNA]</scope>
    <source>
        <strain evidence="14">WCHAc010005</strain>
    </source>
</reference>
<keyword evidence="5" id="KW-0997">Cell inner membrane</keyword>
<dbReference type="GO" id="GO:0015628">
    <property type="term" value="P:protein secretion by the type II secretion system"/>
    <property type="evidence" value="ECO:0007669"/>
    <property type="project" value="InterPro"/>
</dbReference>
<comment type="similarity">
    <text evidence="9">Belongs to the GSP H family.</text>
</comment>
<evidence type="ECO:0000259" key="12">
    <source>
        <dbReference type="Pfam" id="PF12019"/>
    </source>
</evidence>
<dbReference type="Proteomes" id="UP000263753">
    <property type="component" value="Chromosome"/>
</dbReference>
<protein>
    <recommendedName>
        <fullName evidence="2">Type II secretion system protein H</fullName>
    </recommendedName>
    <alternativeName>
        <fullName evidence="10">General secretion pathway protein H</fullName>
    </alternativeName>
</protein>
<evidence type="ECO:0000256" key="5">
    <source>
        <dbReference type="ARBA" id="ARBA00022519"/>
    </source>
</evidence>
<dbReference type="Gene3D" id="3.55.40.10">
    <property type="entry name" value="minor pseudopilin epsh domain"/>
    <property type="match status" value="1"/>
</dbReference>
<dbReference type="NCBIfam" id="TIGR02532">
    <property type="entry name" value="IV_pilin_GFxxxE"/>
    <property type="match status" value="1"/>
</dbReference>
<dbReference type="Pfam" id="PF12019">
    <property type="entry name" value="GspH"/>
    <property type="match status" value="1"/>
</dbReference>
<evidence type="ECO:0000256" key="11">
    <source>
        <dbReference type="SAM" id="Phobius"/>
    </source>
</evidence>
<dbReference type="InterPro" id="IPR045584">
    <property type="entry name" value="Pilin-like"/>
</dbReference>
<dbReference type="InterPro" id="IPR022346">
    <property type="entry name" value="T2SS_GspH"/>
</dbReference>
<keyword evidence="6 11" id="KW-0812">Transmembrane</keyword>
<keyword evidence="8 11" id="KW-0472">Membrane</keyword>
<keyword evidence="3" id="KW-1003">Cell membrane</keyword>
<dbReference type="InterPro" id="IPR012902">
    <property type="entry name" value="N_methyl_site"/>
</dbReference>
<dbReference type="EMBL" id="CP032134">
    <property type="protein sequence ID" value="AXY58346.1"/>
    <property type="molecule type" value="Genomic_DNA"/>
</dbReference>
<feature type="domain" description="General secretion pathway GspH" evidence="12">
    <location>
        <begin position="48"/>
        <end position="164"/>
    </location>
</feature>
<accession>A0A3B7LZM3</accession>
<evidence type="ECO:0000256" key="6">
    <source>
        <dbReference type="ARBA" id="ARBA00022692"/>
    </source>
</evidence>
<keyword evidence="4" id="KW-0488">Methylation</keyword>
<proteinExistence type="inferred from homology"/>
<evidence type="ECO:0000256" key="1">
    <source>
        <dbReference type="ARBA" id="ARBA00004377"/>
    </source>
</evidence>
<sequence length="174" mass="18831">MFLKRKNGFTLFELIVTIAVIGIIAVLAVPSFKNLMASQEAKKNVQILNSVIQLAKSQSVTHRTNTVLCSSADGSSCQANQWATGYILFLDRNKNGAVDSGEKVIQSEKTGLKYGTLTWAGSGSVAYLTFRKPNGLPIGSNGTFTYCSSVGSQNHYKVILNDMGLTRQERPSSC</sequence>
<evidence type="ECO:0000256" key="8">
    <source>
        <dbReference type="ARBA" id="ARBA00023136"/>
    </source>
</evidence>
<dbReference type="Pfam" id="PF07963">
    <property type="entry name" value="N_methyl"/>
    <property type="match status" value="1"/>
</dbReference>
<evidence type="ECO:0000313" key="13">
    <source>
        <dbReference type="EMBL" id="AXY58346.1"/>
    </source>
</evidence>
<dbReference type="AlphaFoldDB" id="A0A3B7LZM3"/>